<dbReference type="PANTHER" id="PTHR47540">
    <property type="entry name" value="THIAMINE REPRESSIBLE GENES REGULATORY PROTEIN THI5"/>
    <property type="match status" value="1"/>
</dbReference>
<dbReference type="PANTHER" id="PTHR47540:SF4">
    <property type="entry name" value="TRANSCRIPTION FACTOR RGLT"/>
    <property type="match status" value="1"/>
</dbReference>
<keyword evidence="2" id="KW-0805">Transcription regulation</keyword>
<evidence type="ECO:0000313" key="8">
    <source>
        <dbReference type="EMBL" id="KAF2706642.1"/>
    </source>
</evidence>
<feature type="domain" description="Zn(2)-C6 fungal-type" evidence="7">
    <location>
        <begin position="12"/>
        <end position="42"/>
    </location>
</feature>
<dbReference type="InterPro" id="IPR001138">
    <property type="entry name" value="Zn2Cys6_DnaBD"/>
</dbReference>
<keyword evidence="5" id="KW-0539">Nucleus</keyword>
<dbReference type="InterPro" id="IPR036864">
    <property type="entry name" value="Zn2-C6_fun-type_DNA-bd_sf"/>
</dbReference>
<evidence type="ECO:0000313" key="9">
    <source>
        <dbReference type="Proteomes" id="UP000799428"/>
    </source>
</evidence>
<dbReference type="EMBL" id="MU005775">
    <property type="protein sequence ID" value="KAF2706642.1"/>
    <property type="molecule type" value="Genomic_DNA"/>
</dbReference>
<evidence type="ECO:0000256" key="3">
    <source>
        <dbReference type="ARBA" id="ARBA00023125"/>
    </source>
</evidence>
<keyword evidence="4" id="KW-0804">Transcription</keyword>
<proteinExistence type="predicted"/>
<dbReference type="PROSITE" id="PS50048">
    <property type="entry name" value="ZN2_CY6_FUNGAL_2"/>
    <property type="match status" value="1"/>
</dbReference>
<dbReference type="CDD" id="cd00067">
    <property type="entry name" value="GAL4"/>
    <property type="match status" value="1"/>
</dbReference>
<evidence type="ECO:0000256" key="6">
    <source>
        <dbReference type="SAM" id="MobiDB-lite"/>
    </source>
</evidence>
<gene>
    <name evidence="8" type="ORF">K504DRAFT_384935</name>
</gene>
<keyword evidence="9" id="KW-1185">Reference proteome</keyword>
<evidence type="ECO:0000256" key="4">
    <source>
        <dbReference type="ARBA" id="ARBA00023163"/>
    </source>
</evidence>
<feature type="compositionally biased region" description="Polar residues" evidence="6">
    <location>
        <begin position="71"/>
        <end position="80"/>
    </location>
</feature>
<protein>
    <recommendedName>
        <fullName evidence="7">Zn(2)-C6 fungal-type domain-containing protein</fullName>
    </recommendedName>
</protein>
<dbReference type="SMART" id="SM00066">
    <property type="entry name" value="GAL4"/>
    <property type="match status" value="1"/>
</dbReference>
<dbReference type="Proteomes" id="UP000799428">
    <property type="component" value="Unassembled WGS sequence"/>
</dbReference>
<feature type="region of interest" description="Disordered" evidence="6">
    <location>
        <begin position="44"/>
        <end position="85"/>
    </location>
</feature>
<dbReference type="OrthoDB" id="4356994at2759"/>
<dbReference type="InterPro" id="IPR051711">
    <property type="entry name" value="Stress_Response_Reg"/>
</dbReference>
<sequence>MVENQIERLHAACDECRARKLKCSGGSPQCGRCARENISCIYSPQKQMGRPRKRRRDQGSLRNEQTRRNPSESISINVSAPQIGDFGMISPPAPIDFSEYRDFSGHYGLSDHHHVSVLHDDSDIANAYGHEHTQHNSSMNPMIDPSLWNAQPNGTSNESGVALALMQQHETQTPCTCLSVMYLAISELQTMPTFAFPAVIMPLRRAMSTAATLLRCEKCPNEPFTAIQNVQSLTALLGALAERFHKVLDTVDDEAGRLERTGTKKLFRVSENNPATQHLHTGSVDCPMGFDIELESGDWKRLVKKAVKSEVIGGGANANPLISLVDMMEQRQHGWHMNHARMGHLDARIRMFGPQNVCDSRGNDASCLRMVAQVRSMVNHMRWD</sequence>
<dbReference type="GO" id="GO:0043565">
    <property type="term" value="F:sequence-specific DNA binding"/>
    <property type="evidence" value="ECO:0007669"/>
    <property type="project" value="TreeGrafter"/>
</dbReference>
<dbReference type="Gene3D" id="4.10.240.10">
    <property type="entry name" value="Zn(2)-C6 fungal-type DNA-binding domain"/>
    <property type="match status" value="1"/>
</dbReference>
<evidence type="ECO:0000256" key="5">
    <source>
        <dbReference type="ARBA" id="ARBA00023242"/>
    </source>
</evidence>
<dbReference type="Pfam" id="PF00172">
    <property type="entry name" value="Zn_clus"/>
    <property type="match status" value="1"/>
</dbReference>
<organism evidence="8 9">
    <name type="scientific">Pleomassaria siparia CBS 279.74</name>
    <dbReference type="NCBI Taxonomy" id="1314801"/>
    <lineage>
        <taxon>Eukaryota</taxon>
        <taxon>Fungi</taxon>
        <taxon>Dikarya</taxon>
        <taxon>Ascomycota</taxon>
        <taxon>Pezizomycotina</taxon>
        <taxon>Dothideomycetes</taxon>
        <taxon>Pleosporomycetidae</taxon>
        <taxon>Pleosporales</taxon>
        <taxon>Pleomassariaceae</taxon>
        <taxon>Pleomassaria</taxon>
    </lineage>
</organism>
<dbReference type="GO" id="GO:0008270">
    <property type="term" value="F:zinc ion binding"/>
    <property type="evidence" value="ECO:0007669"/>
    <property type="project" value="InterPro"/>
</dbReference>
<dbReference type="SUPFAM" id="SSF57701">
    <property type="entry name" value="Zn2/Cys6 DNA-binding domain"/>
    <property type="match status" value="1"/>
</dbReference>
<dbReference type="AlphaFoldDB" id="A0A6G1K2A7"/>
<name>A0A6G1K2A7_9PLEO</name>
<evidence type="ECO:0000259" key="7">
    <source>
        <dbReference type="PROSITE" id="PS50048"/>
    </source>
</evidence>
<evidence type="ECO:0000256" key="1">
    <source>
        <dbReference type="ARBA" id="ARBA00004123"/>
    </source>
</evidence>
<dbReference type="PROSITE" id="PS00463">
    <property type="entry name" value="ZN2_CY6_FUNGAL_1"/>
    <property type="match status" value="1"/>
</dbReference>
<evidence type="ECO:0000256" key="2">
    <source>
        <dbReference type="ARBA" id="ARBA00023015"/>
    </source>
</evidence>
<dbReference type="GO" id="GO:0000981">
    <property type="term" value="F:DNA-binding transcription factor activity, RNA polymerase II-specific"/>
    <property type="evidence" value="ECO:0007669"/>
    <property type="project" value="InterPro"/>
</dbReference>
<reference evidence="8" key="1">
    <citation type="journal article" date="2020" name="Stud. Mycol.">
        <title>101 Dothideomycetes genomes: a test case for predicting lifestyles and emergence of pathogens.</title>
        <authorList>
            <person name="Haridas S."/>
            <person name="Albert R."/>
            <person name="Binder M."/>
            <person name="Bloem J."/>
            <person name="Labutti K."/>
            <person name="Salamov A."/>
            <person name="Andreopoulos B."/>
            <person name="Baker S."/>
            <person name="Barry K."/>
            <person name="Bills G."/>
            <person name="Bluhm B."/>
            <person name="Cannon C."/>
            <person name="Castanera R."/>
            <person name="Culley D."/>
            <person name="Daum C."/>
            <person name="Ezra D."/>
            <person name="Gonzalez J."/>
            <person name="Henrissat B."/>
            <person name="Kuo A."/>
            <person name="Liang C."/>
            <person name="Lipzen A."/>
            <person name="Lutzoni F."/>
            <person name="Magnuson J."/>
            <person name="Mondo S."/>
            <person name="Nolan M."/>
            <person name="Ohm R."/>
            <person name="Pangilinan J."/>
            <person name="Park H.-J."/>
            <person name="Ramirez L."/>
            <person name="Alfaro M."/>
            <person name="Sun H."/>
            <person name="Tritt A."/>
            <person name="Yoshinaga Y."/>
            <person name="Zwiers L.-H."/>
            <person name="Turgeon B."/>
            <person name="Goodwin S."/>
            <person name="Spatafora J."/>
            <person name="Crous P."/>
            <person name="Grigoriev I."/>
        </authorList>
    </citation>
    <scope>NUCLEOTIDE SEQUENCE</scope>
    <source>
        <strain evidence="8">CBS 279.74</strain>
    </source>
</reference>
<keyword evidence="3" id="KW-0238">DNA-binding</keyword>
<comment type="subcellular location">
    <subcellularLocation>
        <location evidence="1">Nucleus</location>
    </subcellularLocation>
</comment>
<dbReference type="GO" id="GO:0005634">
    <property type="term" value="C:nucleus"/>
    <property type="evidence" value="ECO:0007669"/>
    <property type="project" value="UniProtKB-SubCell"/>
</dbReference>
<dbReference type="GO" id="GO:0045944">
    <property type="term" value="P:positive regulation of transcription by RNA polymerase II"/>
    <property type="evidence" value="ECO:0007669"/>
    <property type="project" value="TreeGrafter"/>
</dbReference>
<accession>A0A6G1K2A7</accession>